<dbReference type="AlphaFoldDB" id="A0A182N6E5"/>
<dbReference type="InterPro" id="IPR006631">
    <property type="entry name" value="DM4_12"/>
</dbReference>
<keyword evidence="5" id="KW-1185">Reference proteome</keyword>
<organism evidence="4 5">
    <name type="scientific">Anopheles dirus</name>
    <dbReference type="NCBI Taxonomy" id="7168"/>
    <lineage>
        <taxon>Eukaryota</taxon>
        <taxon>Metazoa</taxon>
        <taxon>Ecdysozoa</taxon>
        <taxon>Arthropoda</taxon>
        <taxon>Hexapoda</taxon>
        <taxon>Insecta</taxon>
        <taxon>Pterygota</taxon>
        <taxon>Neoptera</taxon>
        <taxon>Endopterygota</taxon>
        <taxon>Diptera</taxon>
        <taxon>Nematocera</taxon>
        <taxon>Culicoidea</taxon>
        <taxon>Culicidae</taxon>
        <taxon>Anophelinae</taxon>
        <taxon>Anopheles</taxon>
    </lineage>
</organism>
<keyword evidence="2" id="KW-0472">Membrane</keyword>
<dbReference type="Proteomes" id="UP000075884">
    <property type="component" value="Unassembled WGS sequence"/>
</dbReference>
<name>A0A182N6E5_9DIPT</name>
<reference evidence="5" key="1">
    <citation type="submission" date="2013-03" db="EMBL/GenBank/DDBJ databases">
        <title>The Genome Sequence of Anopheles dirus WRAIR2.</title>
        <authorList>
            <consortium name="The Broad Institute Genomics Platform"/>
            <person name="Neafsey D.E."/>
            <person name="Walton C."/>
            <person name="Walker B."/>
            <person name="Young S.K."/>
            <person name="Zeng Q."/>
            <person name="Gargeya S."/>
            <person name="Fitzgerald M."/>
            <person name="Haas B."/>
            <person name="Abouelleil A."/>
            <person name="Allen A.W."/>
            <person name="Alvarado L."/>
            <person name="Arachchi H.M."/>
            <person name="Berlin A.M."/>
            <person name="Chapman S.B."/>
            <person name="Gainer-Dewar J."/>
            <person name="Goldberg J."/>
            <person name="Griggs A."/>
            <person name="Gujja S."/>
            <person name="Hansen M."/>
            <person name="Howarth C."/>
            <person name="Imamovic A."/>
            <person name="Ireland A."/>
            <person name="Larimer J."/>
            <person name="McCowan C."/>
            <person name="Murphy C."/>
            <person name="Pearson M."/>
            <person name="Poon T.W."/>
            <person name="Priest M."/>
            <person name="Roberts A."/>
            <person name="Saif S."/>
            <person name="Shea T."/>
            <person name="Sisk P."/>
            <person name="Sykes S."/>
            <person name="Wortman J."/>
            <person name="Nusbaum C."/>
            <person name="Birren B."/>
        </authorList>
    </citation>
    <scope>NUCLEOTIDE SEQUENCE [LARGE SCALE GENOMIC DNA]</scope>
    <source>
        <strain evidence="5">WRAIR2</strain>
    </source>
</reference>
<sequence>MKLPAKQHLTLLGFVVLWFGSSLRASVADATQTTDLDQTSHGHGRSKRTLVYTFNSCSGILVALSIPLLVTGRNIFMSYNFEANYNMPTDSTDFTQGILKKGDNDQIQDPAAARRTRRDTTQRRSSLGRKKFYRTIELNLQRYGYAGKRCILRMICELAETPLHRENGVLGDLLQLIFTPSLSQDENLPGEFRRAEQLGREQGNCSKYLAHCPTNPIDLTNRRTYRSMGPNAMLLACWVALGWAGTVLSAEFERPGRALERQKRTLVFTSDSATGILFAVSVPLIIPGRNIFMAYNFEANYGMPGDASDFTQGVLKKVDNDQIQNDAASDNGAGAESERALRDVTGATPRAFTRKKLYRTIELNLVRYGYDGKKCILRMICELASYPVRETNGILGDLLQLVFTPSGSHYEKLPSEFYLAEELGVKKNCVKYSKHCPKNPLDMISLML</sequence>
<dbReference type="Pfam" id="PF07841">
    <property type="entry name" value="DM4_12"/>
    <property type="match status" value="2"/>
</dbReference>
<evidence type="ECO:0000256" key="2">
    <source>
        <dbReference type="SAM" id="Phobius"/>
    </source>
</evidence>
<keyword evidence="2" id="KW-1133">Transmembrane helix</keyword>
<dbReference type="VEuPathDB" id="VectorBase:ADIR003217"/>
<evidence type="ECO:0000256" key="1">
    <source>
        <dbReference type="SAM" id="MobiDB-lite"/>
    </source>
</evidence>
<dbReference type="PANTHER" id="PTHR21398">
    <property type="entry name" value="AGAP007094-PA"/>
    <property type="match status" value="1"/>
</dbReference>
<feature type="signal peptide" evidence="3">
    <location>
        <begin position="1"/>
        <end position="28"/>
    </location>
</feature>
<dbReference type="PANTHER" id="PTHR21398:SF22">
    <property type="entry name" value="IP12060P-RELATED"/>
    <property type="match status" value="1"/>
</dbReference>
<reference evidence="4" key="2">
    <citation type="submission" date="2020-05" db="UniProtKB">
        <authorList>
            <consortium name="EnsemblMetazoa"/>
        </authorList>
    </citation>
    <scope>IDENTIFICATION</scope>
    <source>
        <strain evidence="4">WRAIR2</strain>
    </source>
</reference>
<dbReference type="SMART" id="SM00718">
    <property type="entry name" value="DM4_12"/>
    <property type="match status" value="2"/>
</dbReference>
<feature type="transmembrane region" description="Helical" evidence="2">
    <location>
        <begin position="49"/>
        <end position="70"/>
    </location>
</feature>
<accession>A0A182N6E5</accession>
<evidence type="ECO:0000256" key="3">
    <source>
        <dbReference type="SAM" id="SignalP"/>
    </source>
</evidence>
<keyword evidence="3" id="KW-0732">Signal</keyword>
<evidence type="ECO:0000313" key="4">
    <source>
        <dbReference type="EnsemblMetazoa" id="ADIR003217-PA"/>
    </source>
</evidence>
<evidence type="ECO:0000313" key="5">
    <source>
        <dbReference type="Proteomes" id="UP000075884"/>
    </source>
</evidence>
<dbReference type="STRING" id="7168.A0A182N6E5"/>
<feature type="region of interest" description="Disordered" evidence="1">
    <location>
        <begin position="100"/>
        <end position="126"/>
    </location>
</feature>
<dbReference type="EnsemblMetazoa" id="ADIR003217-RA">
    <property type="protein sequence ID" value="ADIR003217-PA"/>
    <property type="gene ID" value="ADIR003217"/>
</dbReference>
<feature type="chain" id="PRO_5008129406" evidence="3">
    <location>
        <begin position="29"/>
        <end position="448"/>
    </location>
</feature>
<proteinExistence type="predicted"/>
<protein>
    <submittedName>
        <fullName evidence="4">Uncharacterized protein</fullName>
    </submittedName>
</protein>
<keyword evidence="2" id="KW-0812">Transmembrane</keyword>